<dbReference type="Gene3D" id="3.40.395.10">
    <property type="entry name" value="Adenoviral Proteinase, Chain A"/>
    <property type="match status" value="1"/>
</dbReference>
<evidence type="ECO:0000256" key="1">
    <source>
        <dbReference type="ARBA" id="ARBA00005234"/>
    </source>
</evidence>
<keyword evidence="7" id="KW-1185">Reference proteome</keyword>
<evidence type="ECO:0000313" key="7">
    <source>
        <dbReference type="Proteomes" id="UP000026962"/>
    </source>
</evidence>
<name>A0A0E0LTP0_ORYPU</name>
<dbReference type="PANTHER" id="PTHR34835:SF81">
    <property type="entry name" value="OS06G0475900 PROTEIN"/>
    <property type="match status" value="1"/>
</dbReference>
<dbReference type="HOGENOM" id="CLU_009582_0_0_1"/>
<dbReference type="AlphaFoldDB" id="A0A0E0LTP0"/>
<sequence>MEIKGKMPAKVKRIKFADSQTECEVVLQHTQVEEVPAPTAPGTPSSSKGVEQDKRRKPKRKQQAKEDDDGATGGEPTATRGPNLTRCSPGLAIEACGALSQKHHEKLEEIGLDAIACMTLDGIEKPDPIRWLMDRIDPETMCIAIDDDRKIQITPRTVQLVLGTPLGGKDIVIPSNKVVRSTYDKITDELGIPRDGRISAKMLIGVIKRRQDDPNAVRFFVMISMLKLLLPTTDFYIPTSDVWVASNLHRVAAIDWSKAVFLALGDSLRCWREKPGSLITACVAFFVLVYVDNLLPPKDIGIDLTYMPRIQLYIKDIIDQIIQVDRNAGGDGTPDFGNLPVRPISTTCYAHRVCVKGKVSQGCSTSTLSVDELDSSTNFSFPVMSDFIGPHLELVPEDRRAAFLESIAAYDRQAKECAQEIERQIRKVKNNQTMMYEQFVQALHGLQGAHTRPADPRVPHFQEDHQKLDDSQDPSLNITPTLSLVLPTDTGMTDTQVYEKIEEICMREGAPTLIEVQPRSPYLKLLEMDSAVAYVPDVVASFTDGNMIEGLFIDAFSAMIFKDDMRNRPASFGKRIFLLSTIGVILPVLHHAHWSLYAINIPHRRIDIMDSNNYPLIGTHVGDHHSSLAKRIMKRLSDAFQKALPKRLCWFGGFRKNHMDCAKMETGSNDCAFFIMKYMEAHDGNREPIENLHIPSNSTVIRSSILHQLVFSEHNIAGPQHPEIEKFRCSEDGDPDAQGI</sequence>
<dbReference type="SUPFAM" id="SSF54001">
    <property type="entry name" value="Cysteine proteinases"/>
    <property type="match status" value="1"/>
</dbReference>
<comment type="similarity">
    <text evidence="1">Belongs to the peptidase C48 family.</text>
</comment>
<feature type="compositionally biased region" description="Low complexity" evidence="4">
    <location>
        <begin position="36"/>
        <end position="47"/>
    </location>
</feature>
<keyword evidence="2" id="KW-0645">Protease</keyword>
<evidence type="ECO:0000256" key="4">
    <source>
        <dbReference type="SAM" id="MobiDB-lite"/>
    </source>
</evidence>
<dbReference type="Proteomes" id="UP000026962">
    <property type="component" value="Chromosome 8"/>
</dbReference>
<dbReference type="PANTHER" id="PTHR34835">
    <property type="entry name" value="OS07G0283600 PROTEIN-RELATED"/>
    <property type="match status" value="1"/>
</dbReference>
<feature type="region of interest" description="Disordered" evidence="4">
    <location>
        <begin position="449"/>
        <end position="474"/>
    </location>
</feature>
<evidence type="ECO:0000256" key="2">
    <source>
        <dbReference type="ARBA" id="ARBA00022670"/>
    </source>
</evidence>
<feature type="region of interest" description="Disordered" evidence="4">
    <location>
        <begin position="29"/>
        <end position="86"/>
    </location>
</feature>
<proteinExistence type="inferred from homology"/>
<reference evidence="6" key="1">
    <citation type="submission" date="2015-04" db="UniProtKB">
        <authorList>
            <consortium name="EnsemblPlants"/>
        </authorList>
    </citation>
    <scope>IDENTIFICATION</scope>
</reference>
<dbReference type="Gramene" id="OPUNC08G09540.1">
    <property type="protein sequence ID" value="OPUNC08G09540.1"/>
    <property type="gene ID" value="OPUNC08G09540"/>
</dbReference>
<dbReference type="OMA" id="KRICLMD"/>
<dbReference type="Pfam" id="PF02902">
    <property type="entry name" value="Peptidase_C48"/>
    <property type="match status" value="1"/>
</dbReference>
<dbReference type="GO" id="GO:0006508">
    <property type="term" value="P:proteolysis"/>
    <property type="evidence" value="ECO:0007669"/>
    <property type="project" value="UniProtKB-KW"/>
</dbReference>
<evidence type="ECO:0000313" key="6">
    <source>
        <dbReference type="EnsemblPlants" id="OPUNC08G09540.1"/>
    </source>
</evidence>
<accession>A0A0E0LTP0</accession>
<evidence type="ECO:0000259" key="5">
    <source>
        <dbReference type="Pfam" id="PF02902"/>
    </source>
</evidence>
<feature type="compositionally biased region" description="Basic and acidic residues" evidence="4">
    <location>
        <begin position="452"/>
        <end position="470"/>
    </location>
</feature>
<feature type="domain" description="Ubiquitin-like protease family profile" evidence="5">
    <location>
        <begin position="584"/>
        <end position="682"/>
    </location>
</feature>
<dbReference type="EnsemblPlants" id="OPUNC08G09540.1">
    <property type="protein sequence ID" value="OPUNC08G09540.1"/>
    <property type="gene ID" value="OPUNC08G09540"/>
</dbReference>
<dbReference type="InterPro" id="IPR003653">
    <property type="entry name" value="Peptidase_C48_C"/>
</dbReference>
<keyword evidence="3" id="KW-0378">Hydrolase</keyword>
<protein>
    <recommendedName>
        <fullName evidence="5">Ubiquitin-like protease family profile domain-containing protein</fullName>
    </recommendedName>
</protein>
<dbReference type="STRING" id="4537.A0A0E0LTP0"/>
<organism evidence="6">
    <name type="scientific">Oryza punctata</name>
    <name type="common">Red rice</name>
    <dbReference type="NCBI Taxonomy" id="4537"/>
    <lineage>
        <taxon>Eukaryota</taxon>
        <taxon>Viridiplantae</taxon>
        <taxon>Streptophyta</taxon>
        <taxon>Embryophyta</taxon>
        <taxon>Tracheophyta</taxon>
        <taxon>Spermatophyta</taxon>
        <taxon>Magnoliopsida</taxon>
        <taxon>Liliopsida</taxon>
        <taxon>Poales</taxon>
        <taxon>Poaceae</taxon>
        <taxon>BOP clade</taxon>
        <taxon>Oryzoideae</taxon>
        <taxon>Oryzeae</taxon>
        <taxon>Oryzinae</taxon>
        <taxon>Oryza</taxon>
    </lineage>
</organism>
<evidence type="ECO:0000256" key="3">
    <source>
        <dbReference type="ARBA" id="ARBA00022801"/>
    </source>
</evidence>
<reference evidence="6" key="2">
    <citation type="submission" date="2018-05" db="EMBL/GenBank/DDBJ databases">
        <title>OpunRS2 (Oryza punctata Reference Sequence Version 2).</title>
        <authorList>
            <person name="Zhang J."/>
            <person name="Kudrna D."/>
            <person name="Lee S."/>
            <person name="Talag J."/>
            <person name="Welchert J."/>
            <person name="Wing R.A."/>
        </authorList>
    </citation>
    <scope>NUCLEOTIDE SEQUENCE [LARGE SCALE GENOMIC DNA]</scope>
</reference>
<dbReference type="InterPro" id="IPR038765">
    <property type="entry name" value="Papain-like_cys_pep_sf"/>
</dbReference>
<dbReference type="GO" id="GO:0008234">
    <property type="term" value="F:cysteine-type peptidase activity"/>
    <property type="evidence" value="ECO:0007669"/>
    <property type="project" value="InterPro"/>
</dbReference>